<reference evidence="1 2" key="1">
    <citation type="journal article" date="2018" name="Int. J. Syst. Evol. Microbiol.">
        <title>Epidermidibacterium keratini gen. nov., sp. nov., a member of the family Sporichthyaceae, isolated from keratin epidermis.</title>
        <authorList>
            <person name="Lee D.G."/>
            <person name="Trujillo M.E."/>
            <person name="Kang S."/>
            <person name="Nam J.J."/>
            <person name="Kim Y.J."/>
        </authorList>
    </citation>
    <scope>NUCLEOTIDE SEQUENCE [LARGE SCALE GENOMIC DNA]</scope>
    <source>
        <strain evidence="1 2">EPI-7</strain>
    </source>
</reference>
<dbReference type="InParanoid" id="A0A7L4YKY7"/>
<keyword evidence="2" id="KW-1185">Reference proteome</keyword>
<evidence type="ECO:0000313" key="1">
    <source>
        <dbReference type="EMBL" id="QHB99498.1"/>
    </source>
</evidence>
<gene>
    <name evidence="1" type="ORF">EK0264_03825</name>
</gene>
<accession>A0A7L4YKY7</accession>
<dbReference type="AlphaFoldDB" id="A0A7L4YKY7"/>
<dbReference type="Proteomes" id="UP000463857">
    <property type="component" value="Chromosome"/>
</dbReference>
<dbReference type="EMBL" id="CP047156">
    <property type="protein sequence ID" value="QHB99498.1"/>
    <property type="molecule type" value="Genomic_DNA"/>
</dbReference>
<proteinExistence type="predicted"/>
<protein>
    <submittedName>
        <fullName evidence="1">Uncharacterized protein</fullName>
    </submittedName>
</protein>
<organism evidence="1 2">
    <name type="scientific">Epidermidibacterium keratini</name>
    <dbReference type="NCBI Taxonomy" id="1891644"/>
    <lineage>
        <taxon>Bacteria</taxon>
        <taxon>Bacillati</taxon>
        <taxon>Actinomycetota</taxon>
        <taxon>Actinomycetes</taxon>
        <taxon>Sporichthyales</taxon>
        <taxon>Sporichthyaceae</taxon>
        <taxon>Epidermidibacterium</taxon>
    </lineage>
</organism>
<name>A0A7L4YKY7_9ACTN</name>
<sequence>MAMQDVTEDVNRLIESGWDIDDLSAEVRTRSGYVGRMINATDDGRFLMAPLLAKHLDTIPAAEPKTIPSEPMATDRQIDYAVSLLIKKHRSGEGDGFIDARGLITGGTVDKGALRAMTRRQISSLIDSLKGSY</sequence>
<dbReference type="KEGG" id="eke:EK0264_03825"/>
<evidence type="ECO:0000313" key="2">
    <source>
        <dbReference type="Proteomes" id="UP000463857"/>
    </source>
</evidence>
<dbReference type="OrthoDB" id="10016011at2"/>
<dbReference type="RefSeq" id="WP_159543128.1">
    <property type="nucleotide sequence ID" value="NZ_CP047156.1"/>
</dbReference>